<dbReference type="AlphaFoldDB" id="A0A2S7TZZ1"/>
<protein>
    <recommendedName>
        <fullName evidence="4">Outer membrane lipoprotein BamD-like domain-containing protein</fullName>
    </recommendedName>
</protein>
<feature type="signal peptide" evidence="1">
    <location>
        <begin position="1"/>
        <end position="20"/>
    </location>
</feature>
<feature type="chain" id="PRO_5015660198" description="Outer membrane lipoprotein BamD-like domain-containing protein" evidence="1">
    <location>
        <begin position="21"/>
        <end position="124"/>
    </location>
</feature>
<dbReference type="Proteomes" id="UP000239907">
    <property type="component" value="Unassembled WGS sequence"/>
</dbReference>
<gene>
    <name evidence="2" type="ORF">BSZ32_07200</name>
</gene>
<reference evidence="2 3" key="1">
    <citation type="submission" date="2016-12" db="EMBL/GenBank/DDBJ databases">
        <title>Study of bacterial adaptation to deep sea.</title>
        <authorList>
            <person name="Song J."/>
            <person name="Yoshizawa S."/>
            <person name="Kogure K."/>
        </authorList>
    </citation>
    <scope>NUCLEOTIDE SEQUENCE [LARGE SCALE GENOMIC DNA]</scope>
    <source>
        <strain evidence="2 3">SAORIC-165</strain>
    </source>
</reference>
<evidence type="ECO:0000313" key="2">
    <source>
        <dbReference type="EMBL" id="PQJ28318.1"/>
    </source>
</evidence>
<comment type="caution">
    <text evidence="2">The sequence shown here is derived from an EMBL/GenBank/DDBJ whole genome shotgun (WGS) entry which is preliminary data.</text>
</comment>
<sequence>MLLRTITLLLFMALSPLSNGARSSLQQIQVETFEKMRSMERYQMKIAEKHFLSGNFKVALAEYEKFLTLYEKSPGAPYAQLMWSYSMMKLKKPKSALRGGFQSVIDYWPMSHEATIAAYCMGDS</sequence>
<dbReference type="Gene3D" id="1.25.40.10">
    <property type="entry name" value="Tetratricopeptide repeat domain"/>
    <property type="match status" value="1"/>
</dbReference>
<dbReference type="EMBL" id="MQWA01000001">
    <property type="protein sequence ID" value="PQJ28318.1"/>
    <property type="molecule type" value="Genomic_DNA"/>
</dbReference>
<proteinExistence type="predicted"/>
<evidence type="ECO:0000313" key="3">
    <source>
        <dbReference type="Proteomes" id="UP000239907"/>
    </source>
</evidence>
<dbReference type="InterPro" id="IPR011990">
    <property type="entry name" value="TPR-like_helical_dom_sf"/>
</dbReference>
<accession>A0A2S7TZZ1</accession>
<keyword evidence="1" id="KW-0732">Signal</keyword>
<keyword evidence="3" id="KW-1185">Reference proteome</keyword>
<evidence type="ECO:0000256" key="1">
    <source>
        <dbReference type="SAM" id="SignalP"/>
    </source>
</evidence>
<evidence type="ECO:0008006" key="4">
    <source>
        <dbReference type="Google" id="ProtNLM"/>
    </source>
</evidence>
<organism evidence="2 3">
    <name type="scientific">Rubritalea profundi</name>
    <dbReference type="NCBI Taxonomy" id="1658618"/>
    <lineage>
        <taxon>Bacteria</taxon>
        <taxon>Pseudomonadati</taxon>
        <taxon>Verrucomicrobiota</taxon>
        <taxon>Verrucomicrobiia</taxon>
        <taxon>Verrucomicrobiales</taxon>
        <taxon>Rubritaleaceae</taxon>
        <taxon>Rubritalea</taxon>
    </lineage>
</organism>
<name>A0A2S7TZZ1_9BACT</name>